<reference evidence="4" key="1">
    <citation type="submission" date="2020-01" db="EMBL/GenBank/DDBJ databases">
        <title>'Steroidobacter agaridevorans' sp. nov., agar-degrading bacteria isolated from rhizosphere soils.</title>
        <authorList>
            <person name="Ikenaga M."/>
            <person name="Kataoka M."/>
            <person name="Murouchi A."/>
            <person name="Katsuragi S."/>
            <person name="Sakai M."/>
        </authorList>
    </citation>
    <scope>NUCLEOTIDE SEQUENCE [LARGE SCALE GENOMIC DNA]</scope>
    <source>
        <strain evidence="4">YU21-B</strain>
    </source>
</reference>
<gene>
    <name evidence="3" type="ORF">GCM10011487_07310</name>
</gene>
<accession>A0A829Y6T2</accession>
<comment type="caution">
    <text evidence="3">The sequence shown here is derived from an EMBL/GenBank/DDBJ whole genome shotgun (WGS) entry which is preliminary data.</text>
</comment>
<evidence type="ECO:0000313" key="3">
    <source>
        <dbReference type="EMBL" id="GFE78731.1"/>
    </source>
</evidence>
<keyword evidence="2" id="KW-0732">Signal</keyword>
<keyword evidence="4" id="KW-1185">Reference proteome</keyword>
<proteinExistence type="predicted"/>
<organism evidence="3 4">
    <name type="scientific">Steroidobacter agaridevorans</name>
    <dbReference type="NCBI Taxonomy" id="2695856"/>
    <lineage>
        <taxon>Bacteria</taxon>
        <taxon>Pseudomonadati</taxon>
        <taxon>Pseudomonadota</taxon>
        <taxon>Gammaproteobacteria</taxon>
        <taxon>Steroidobacterales</taxon>
        <taxon>Steroidobacteraceae</taxon>
        <taxon>Steroidobacter</taxon>
    </lineage>
</organism>
<dbReference type="EMBL" id="BLJN01000001">
    <property type="protein sequence ID" value="GFE78731.1"/>
    <property type="molecule type" value="Genomic_DNA"/>
</dbReference>
<dbReference type="AlphaFoldDB" id="A0A829Y6T2"/>
<feature type="region of interest" description="Disordered" evidence="1">
    <location>
        <begin position="64"/>
        <end position="101"/>
    </location>
</feature>
<name>A0A829Y6T2_9GAMM</name>
<sequence length="228" mass="25937">MFNRSFCTLALCLWSALALADYAAAPKKPIDLTGFWVLNSAVSDDPEALLFEKQSKEWERFERMRRREEESRPANIPPPIDVDAPPAGEGSRRRGPRPWQKQQQENLLRMLGVSPTLEIKQVDSGRFDVISAVDSRRVQAGSHTQVSMPEGQLADSWVGWDGEWFVIERRVRRGPRALEQFRLTKTGQLEYLMKWSGDSELAGIKVRRLYDRRTGPVPASNPDHGPLP</sequence>
<evidence type="ECO:0000313" key="4">
    <source>
        <dbReference type="Proteomes" id="UP000445000"/>
    </source>
</evidence>
<dbReference type="Proteomes" id="UP000445000">
    <property type="component" value="Unassembled WGS sequence"/>
</dbReference>
<evidence type="ECO:0000256" key="1">
    <source>
        <dbReference type="SAM" id="MobiDB-lite"/>
    </source>
</evidence>
<evidence type="ECO:0000256" key="2">
    <source>
        <dbReference type="SAM" id="SignalP"/>
    </source>
</evidence>
<feature type="signal peptide" evidence="2">
    <location>
        <begin position="1"/>
        <end position="20"/>
    </location>
</feature>
<feature type="chain" id="PRO_5032284421" evidence="2">
    <location>
        <begin position="21"/>
        <end position="228"/>
    </location>
</feature>
<protein>
    <submittedName>
        <fullName evidence="3">Uncharacterized protein</fullName>
    </submittedName>
</protein>